<sequence length="498" mass="56394">MRPLIVQNFNACLSRQSLKCNFRSLSNTALRNNDNKNKGLFQYAQAEAKCYIKVLGPDAPKFLNGLVMSKLLPHHIKKNLTTINPDEQKQPRIVPEFDNTKGNWGTYVEWSDNGPYVTRFGTYTGLLNSKGKLVSDTIIYPTPLVGSKDAKINKYPTYLLEFDSSIVDQVLTSFNTHKLSSRVKVKKVDENALKTWDVQIQLPGVPKDIPNPWLVDLLEPSTSTKTPETALNFAKGMISALFHTHEQKIEALYIERRTESRFYQDGSLPQVLRIITKSDTDDVSELFNPVGLPIEFEIERRSPQYFRAARFEAGYIDSARDFEPETLLPLELNFDFLPNALSADKGCYVGQELTARTLSTGILRKRLIPVSLSNMKENGSISVVEGKYPEIKLKNTVEPPTHDSPSSSLFVNTSAPNPALAKPRRQRPAGALISHEGDKGVALMRVEHFARAFKEGENSDIFYIQTEKRAKDVTHTSHRIDVMPHRPFWLEMHEFEEP</sequence>
<evidence type="ECO:0000256" key="3">
    <source>
        <dbReference type="ARBA" id="ARBA00023128"/>
    </source>
</evidence>
<dbReference type="SUPFAM" id="SSF103025">
    <property type="entry name" value="Folate-binding domain"/>
    <property type="match status" value="1"/>
</dbReference>
<name>A0A7H9AZE8_ZYGMR</name>
<dbReference type="PANTHER" id="PTHR22602">
    <property type="entry name" value="TRANSFERASE CAF17, MITOCHONDRIAL-RELATED"/>
    <property type="match status" value="1"/>
</dbReference>
<keyword evidence="2" id="KW-0809">Transit peptide</keyword>
<proteinExistence type="inferred from homology"/>
<organism evidence="7 8">
    <name type="scientific">Zygotorulaspora mrakii</name>
    <name type="common">Zygosaccharomyces mrakii</name>
    <dbReference type="NCBI Taxonomy" id="42260"/>
    <lineage>
        <taxon>Eukaryota</taxon>
        <taxon>Fungi</taxon>
        <taxon>Dikarya</taxon>
        <taxon>Ascomycota</taxon>
        <taxon>Saccharomycotina</taxon>
        <taxon>Saccharomycetes</taxon>
        <taxon>Saccharomycetales</taxon>
        <taxon>Saccharomycetaceae</taxon>
        <taxon>Zygotorulaspora</taxon>
    </lineage>
</organism>
<dbReference type="KEGG" id="zmk:HG535_0C00500"/>
<dbReference type="InterPro" id="IPR057460">
    <property type="entry name" value="CAF17_C"/>
</dbReference>
<dbReference type="InterPro" id="IPR045179">
    <property type="entry name" value="YgfZ/GcvT"/>
</dbReference>
<dbReference type="InterPro" id="IPR017703">
    <property type="entry name" value="YgfZ/GCV_T_CS"/>
</dbReference>
<dbReference type="Proteomes" id="UP000509704">
    <property type="component" value="Chromosome 3"/>
</dbReference>
<dbReference type="EMBL" id="CP058606">
    <property type="protein sequence ID" value="QLG71701.1"/>
    <property type="molecule type" value="Genomic_DNA"/>
</dbReference>
<evidence type="ECO:0000256" key="1">
    <source>
        <dbReference type="ARBA" id="ARBA00004305"/>
    </source>
</evidence>
<reference evidence="7 8" key="1">
    <citation type="submission" date="2020-07" db="EMBL/GenBank/DDBJ databases">
        <title>The yeast mating-type switching endonuclease HO is a domesticated member of an unorthodox homing genetic element family.</title>
        <authorList>
            <person name="Coughlan A.Y."/>
            <person name="Lombardi L."/>
            <person name="Braun-Galleani S."/>
            <person name="Martos A.R."/>
            <person name="Galeote V."/>
            <person name="Bigey F."/>
            <person name="Dequin S."/>
            <person name="Byrne K.P."/>
            <person name="Wolfe K.H."/>
        </authorList>
    </citation>
    <scope>NUCLEOTIDE SEQUENCE [LARGE SCALE GENOMIC DNA]</scope>
    <source>
        <strain evidence="7 8">NRRL Y-6702</strain>
    </source>
</reference>
<evidence type="ECO:0000256" key="5">
    <source>
        <dbReference type="SAM" id="MobiDB-lite"/>
    </source>
</evidence>
<dbReference type="Pfam" id="PF25455">
    <property type="entry name" value="Beta-barrel_CAF17_C"/>
    <property type="match status" value="1"/>
</dbReference>
<dbReference type="GO" id="GO:0016226">
    <property type="term" value="P:iron-sulfur cluster assembly"/>
    <property type="evidence" value="ECO:0007669"/>
    <property type="project" value="TreeGrafter"/>
</dbReference>
<evidence type="ECO:0000313" key="7">
    <source>
        <dbReference type="EMBL" id="QLG71701.1"/>
    </source>
</evidence>
<evidence type="ECO:0000259" key="6">
    <source>
        <dbReference type="Pfam" id="PF25455"/>
    </source>
</evidence>
<feature type="domain" description="CAF17 C-terminal" evidence="6">
    <location>
        <begin position="364"/>
        <end position="456"/>
    </location>
</feature>
<gene>
    <name evidence="7" type="ORF">HG535_0C00500</name>
</gene>
<accession>A0A7H9AZE8</accession>
<keyword evidence="8" id="KW-1185">Reference proteome</keyword>
<keyword evidence="3" id="KW-0496">Mitochondrion</keyword>
<dbReference type="RefSeq" id="XP_037143429.1">
    <property type="nucleotide sequence ID" value="XM_037287534.1"/>
</dbReference>
<dbReference type="GO" id="GO:0005759">
    <property type="term" value="C:mitochondrial matrix"/>
    <property type="evidence" value="ECO:0007669"/>
    <property type="project" value="UniProtKB-SubCell"/>
</dbReference>
<dbReference type="Gene3D" id="3.30.1360.120">
    <property type="entry name" value="Probable tRNA modification gtpase trme, domain 1"/>
    <property type="match status" value="1"/>
</dbReference>
<evidence type="ECO:0000313" key="8">
    <source>
        <dbReference type="Proteomes" id="UP000509704"/>
    </source>
</evidence>
<dbReference type="NCBIfam" id="TIGR03317">
    <property type="entry name" value="ygfZ_signature"/>
    <property type="match status" value="1"/>
</dbReference>
<protein>
    <recommendedName>
        <fullName evidence="6">CAF17 C-terminal domain-containing protein</fullName>
    </recommendedName>
</protein>
<comment type="subcellular location">
    <subcellularLocation>
        <location evidence="1">Mitochondrion matrix</location>
    </subcellularLocation>
</comment>
<feature type="compositionally biased region" description="Polar residues" evidence="5">
    <location>
        <begin position="403"/>
        <end position="416"/>
    </location>
</feature>
<comment type="similarity">
    <text evidence="4">Belongs to the GcvT family. CAF17/IBA57 subfamily.</text>
</comment>
<dbReference type="GeneID" id="59235397"/>
<evidence type="ECO:0000256" key="4">
    <source>
        <dbReference type="ARBA" id="ARBA00093447"/>
    </source>
</evidence>
<dbReference type="OrthoDB" id="191995at2759"/>
<evidence type="ECO:0000256" key="2">
    <source>
        <dbReference type="ARBA" id="ARBA00022946"/>
    </source>
</evidence>
<dbReference type="PANTHER" id="PTHR22602:SF0">
    <property type="entry name" value="TRANSFERASE CAF17, MITOCHONDRIAL-RELATED"/>
    <property type="match status" value="1"/>
</dbReference>
<dbReference type="InterPro" id="IPR027266">
    <property type="entry name" value="TrmE/GcvT-like"/>
</dbReference>
<feature type="region of interest" description="Disordered" evidence="5">
    <location>
        <begin position="397"/>
        <end position="427"/>
    </location>
</feature>
<dbReference type="AlphaFoldDB" id="A0A7H9AZE8"/>